<sequence length="291" mass="32132">MHQQQQSAKEPKLKYKMLKEVLKVNGLNYLFTFHPESKIIVSGSSDCSLKVWSSITGECLRTLIGHSKGVWTSQLSCENILISGSVDATIKVWDAMSGHCLQTLHGHTATIRCLALHANHVVSGSRDTTLRIWNIESGVCSHVLNGHSGAVRCVSFDGDIIVSGEYDNCLKIWDFKTAICPRNFLHVDKIYALQLTANFIVSGGYDSTIRVFATDAKVLKRLLKGHNSPITCLILRKNVLVSGYCLYTLPGVQGHSRAITSLEINDKFIVSASNDGKIKLWVSKLVISYVI</sequence>
<dbReference type="InterPro" id="IPR036322">
    <property type="entry name" value="WD40_repeat_dom_sf"/>
</dbReference>
<proteinExistence type="predicted"/>
<dbReference type="InterPro" id="IPR019775">
    <property type="entry name" value="WD40_repeat_CS"/>
</dbReference>
<protein>
    <recommendedName>
        <fullName evidence="7">WD repeat-containing protein 55 homolog</fullName>
    </recommendedName>
</protein>
<dbReference type="InterPro" id="IPR001680">
    <property type="entry name" value="WD40_rpt"/>
</dbReference>
<dbReference type="PANTHER" id="PTHR19872:SF9">
    <property type="entry name" value="UBIQUITIN-BINDING SDF UBIQUITIN LIGASE COMPLEX SUBUNIT"/>
    <property type="match status" value="1"/>
</dbReference>
<dbReference type="AlphaFoldDB" id="T1KG78"/>
<dbReference type="Pfam" id="PF00400">
    <property type="entry name" value="WD40"/>
    <property type="match status" value="5"/>
</dbReference>
<dbReference type="eggNOG" id="KOG0274">
    <property type="taxonomic scope" value="Eukaryota"/>
</dbReference>
<feature type="repeat" description="WD" evidence="4">
    <location>
        <begin position="31"/>
        <end position="62"/>
    </location>
</feature>
<dbReference type="STRING" id="32264.T1KG78"/>
<feature type="repeat" description="WD" evidence="4">
    <location>
        <begin position="104"/>
        <end position="143"/>
    </location>
</feature>
<dbReference type="Gene3D" id="2.130.10.10">
    <property type="entry name" value="YVTN repeat-like/Quinoprotein amine dehydrogenase"/>
    <property type="match status" value="1"/>
</dbReference>
<reference evidence="6" key="1">
    <citation type="submission" date="2011-08" db="EMBL/GenBank/DDBJ databases">
        <authorList>
            <person name="Rombauts S."/>
        </authorList>
    </citation>
    <scope>NUCLEOTIDE SEQUENCE</scope>
    <source>
        <strain evidence="6">London</strain>
    </source>
</reference>
<keyword evidence="2" id="KW-0677">Repeat</keyword>
<dbReference type="SMART" id="SM00320">
    <property type="entry name" value="WD40"/>
    <property type="match status" value="6"/>
</dbReference>
<dbReference type="PROSITE" id="PS00678">
    <property type="entry name" value="WD_REPEATS_1"/>
    <property type="match status" value="2"/>
</dbReference>
<dbReference type="HOGENOM" id="CLU_000288_57_33_1"/>
<feature type="repeat" description="WD" evidence="4">
    <location>
        <begin position="252"/>
        <end position="281"/>
    </location>
</feature>
<dbReference type="EnsemblMetazoa" id="tetur110g00030.1">
    <property type="protein sequence ID" value="tetur110g00030.1"/>
    <property type="gene ID" value="tetur110g00030"/>
</dbReference>
<dbReference type="PRINTS" id="PR00320">
    <property type="entry name" value="GPROTEINBRPT"/>
</dbReference>
<dbReference type="Proteomes" id="UP000015104">
    <property type="component" value="Unassembled WGS sequence"/>
</dbReference>
<evidence type="ECO:0008006" key="7">
    <source>
        <dbReference type="Google" id="ProtNLM"/>
    </source>
</evidence>
<dbReference type="InterPro" id="IPR051075">
    <property type="entry name" value="SCF_subunit_WD-repeat"/>
</dbReference>
<keyword evidence="3" id="KW-0833">Ubl conjugation pathway</keyword>
<evidence type="ECO:0000256" key="2">
    <source>
        <dbReference type="ARBA" id="ARBA00022737"/>
    </source>
</evidence>
<dbReference type="SUPFAM" id="SSF50978">
    <property type="entry name" value="WD40 repeat-like"/>
    <property type="match status" value="1"/>
</dbReference>
<organism evidence="5 6">
    <name type="scientific">Tetranychus urticae</name>
    <name type="common">Two-spotted spider mite</name>
    <dbReference type="NCBI Taxonomy" id="32264"/>
    <lineage>
        <taxon>Eukaryota</taxon>
        <taxon>Metazoa</taxon>
        <taxon>Ecdysozoa</taxon>
        <taxon>Arthropoda</taxon>
        <taxon>Chelicerata</taxon>
        <taxon>Arachnida</taxon>
        <taxon>Acari</taxon>
        <taxon>Acariformes</taxon>
        <taxon>Trombidiformes</taxon>
        <taxon>Prostigmata</taxon>
        <taxon>Eleutherengona</taxon>
        <taxon>Raphignathae</taxon>
        <taxon>Tetranychoidea</taxon>
        <taxon>Tetranychidae</taxon>
        <taxon>Tetranychus</taxon>
    </lineage>
</organism>
<evidence type="ECO:0000313" key="6">
    <source>
        <dbReference type="Proteomes" id="UP000015104"/>
    </source>
</evidence>
<name>T1KG78_TETUR</name>
<reference evidence="5" key="2">
    <citation type="submission" date="2015-06" db="UniProtKB">
        <authorList>
            <consortium name="EnsemblMetazoa"/>
        </authorList>
    </citation>
    <scope>IDENTIFICATION</scope>
</reference>
<evidence type="ECO:0000256" key="4">
    <source>
        <dbReference type="PROSITE-ProRule" id="PRU00221"/>
    </source>
</evidence>
<dbReference type="InterPro" id="IPR015943">
    <property type="entry name" value="WD40/YVTN_repeat-like_dom_sf"/>
</dbReference>
<evidence type="ECO:0000256" key="1">
    <source>
        <dbReference type="ARBA" id="ARBA00022574"/>
    </source>
</evidence>
<accession>T1KG78</accession>
<dbReference type="CDD" id="cd00200">
    <property type="entry name" value="WD40"/>
    <property type="match status" value="1"/>
</dbReference>
<feature type="repeat" description="WD" evidence="4">
    <location>
        <begin position="63"/>
        <end position="103"/>
    </location>
</feature>
<dbReference type="PROSITE" id="PS50294">
    <property type="entry name" value="WD_REPEATS_REGION"/>
    <property type="match status" value="4"/>
</dbReference>
<keyword evidence="6" id="KW-1185">Reference proteome</keyword>
<dbReference type="EMBL" id="CAEY01000049">
    <property type="status" value="NOT_ANNOTATED_CDS"/>
    <property type="molecule type" value="Genomic_DNA"/>
</dbReference>
<feature type="repeat" description="WD" evidence="4">
    <location>
        <begin position="144"/>
        <end position="177"/>
    </location>
</feature>
<dbReference type="PROSITE" id="PS50082">
    <property type="entry name" value="WD_REPEATS_2"/>
    <property type="match status" value="5"/>
</dbReference>
<dbReference type="PANTHER" id="PTHR19872">
    <property type="entry name" value="UBIQUITIN LIGASE SPECIFICITY FACTOR/HREP PROTEIN"/>
    <property type="match status" value="1"/>
</dbReference>
<evidence type="ECO:0000256" key="3">
    <source>
        <dbReference type="ARBA" id="ARBA00022786"/>
    </source>
</evidence>
<evidence type="ECO:0000313" key="5">
    <source>
        <dbReference type="EnsemblMetazoa" id="tetur110g00030.1"/>
    </source>
</evidence>
<dbReference type="InterPro" id="IPR020472">
    <property type="entry name" value="WD40_PAC1"/>
</dbReference>
<keyword evidence="1 4" id="KW-0853">WD repeat</keyword>